<dbReference type="SUPFAM" id="SSF57850">
    <property type="entry name" value="RING/U-box"/>
    <property type="match status" value="1"/>
</dbReference>
<dbReference type="Proteomes" id="UP000007800">
    <property type="component" value="Unassembled WGS sequence"/>
</dbReference>
<dbReference type="InterPro" id="IPR017907">
    <property type="entry name" value="Znf_RING_CS"/>
</dbReference>
<comment type="subcellular location">
    <subcellularLocation>
        <location evidence="1">Cytoplasm</location>
    </subcellularLocation>
</comment>
<dbReference type="PANTHER" id="PTHR12983">
    <property type="entry name" value="RING FINGER 10 FAMILY MEMBER"/>
    <property type="match status" value="1"/>
</dbReference>
<dbReference type="InterPro" id="IPR013083">
    <property type="entry name" value="Znf_RING/FYVE/PHD"/>
</dbReference>
<protein>
    <recommendedName>
        <fullName evidence="7">RING-type domain-containing protein</fullName>
    </recommendedName>
</protein>
<keyword evidence="5" id="KW-0862">Zinc</keyword>
<evidence type="ECO:0000313" key="9">
    <source>
        <dbReference type="Proteomes" id="UP000007800"/>
    </source>
</evidence>
<evidence type="ECO:0000256" key="2">
    <source>
        <dbReference type="ARBA" id="ARBA00022490"/>
    </source>
</evidence>
<dbReference type="PANTHER" id="PTHR12983:SF9">
    <property type="entry name" value="E3 UBIQUITIN-PROTEIN LIGASE RNF10"/>
    <property type="match status" value="1"/>
</dbReference>
<name>C5L242_PERM5</name>
<feature type="non-terminal residue" evidence="8">
    <location>
        <position position="254"/>
    </location>
</feature>
<dbReference type="Gene3D" id="3.30.40.10">
    <property type="entry name" value="Zinc/RING finger domain, C3HC4 (zinc finger)"/>
    <property type="match status" value="1"/>
</dbReference>
<dbReference type="SMART" id="SM00184">
    <property type="entry name" value="RING"/>
    <property type="match status" value="1"/>
</dbReference>
<dbReference type="InParanoid" id="C5L242"/>
<dbReference type="RefSeq" id="XP_002777384.1">
    <property type="nucleotide sequence ID" value="XM_002777338.1"/>
</dbReference>
<dbReference type="PROSITE" id="PS50089">
    <property type="entry name" value="ZF_RING_2"/>
    <property type="match status" value="1"/>
</dbReference>
<evidence type="ECO:0000256" key="3">
    <source>
        <dbReference type="ARBA" id="ARBA00022723"/>
    </source>
</evidence>
<keyword evidence="3" id="KW-0479">Metal-binding</keyword>
<evidence type="ECO:0000259" key="7">
    <source>
        <dbReference type="PROSITE" id="PS50089"/>
    </source>
</evidence>
<sequence>MSRKGINSSSSSSSKHWLNANDLAGFVNYTPQQHQQQRGHTYYNSGSGYYYYQQQQEEEHHHHQQAYHYYYQESSEGRYYRHRMVGKFSHTYRLLVKYNNNNNKNDYDYDGGGGGLITTIQDDNNNIKNKLIDTDYLIPWKYVVGVDITVWYDDTTPSSTTSSSSLPICPICLCIAEVPRIPECGHVMCLSCALRYLQQYSQCCVCNVGITLKELKPVRIEILNNTTKPKNGDIITLNLCEVVDGICRPFDANT</sequence>
<dbReference type="OrthoDB" id="302966at2759"/>
<dbReference type="PROSITE" id="PS00518">
    <property type="entry name" value="ZF_RING_1"/>
    <property type="match status" value="1"/>
</dbReference>
<evidence type="ECO:0000256" key="4">
    <source>
        <dbReference type="ARBA" id="ARBA00022771"/>
    </source>
</evidence>
<dbReference type="EMBL" id="GG678496">
    <property type="protein sequence ID" value="EER09200.1"/>
    <property type="molecule type" value="Genomic_DNA"/>
</dbReference>
<keyword evidence="2" id="KW-0963">Cytoplasm</keyword>
<reference evidence="8 9" key="1">
    <citation type="submission" date="2008-07" db="EMBL/GenBank/DDBJ databases">
        <authorList>
            <person name="El-Sayed N."/>
            <person name="Caler E."/>
            <person name="Inman J."/>
            <person name="Amedeo P."/>
            <person name="Hass B."/>
            <person name="Wortman J."/>
        </authorList>
    </citation>
    <scope>NUCLEOTIDE SEQUENCE [LARGE SCALE GENOMIC DNA]</scope>
    <source>
        <strain evidence="9">ATCC 50983 / TXsc</strain>
    </source>
</reference>
<dbReference type="GO" id="GO:0000976">
    <property type="term" value="F:transcription cis-regulatory region binding"/>
    <property type="evidence" value="ECO:0007669"/>
    <property type="project" value="TreeGrafter"/>
</dbReference>
<gene>
    <name evidence="8" type="ORF">Pmar_PMAR021917</name>
</gene>
<keyword evidence="4 6" id="KW-0863">Zinc-finger</keyword>
<dbReference type="AlphaFoldDB" id="C5L242"/>
<evidence type="ECO:0000313" key="8">
    <source>
        <dbReference type="EMBL" id="EER09200.1"/>
    </source>
</evidence>
<organism evidence="9">
    <name type="scientific">Perkinsus marinus (strain ATCC 50983 / TXsc)</name>
    <dbReference type="NCBI Taxonomy" id="423536"/>
    <lineage>
        <taxon>Eukaryota</taxon>
        <taxon>Sar</taxon>
        <taxon>Alveolata</taxon>
        <taxon>Perkinsozoa</taxon>
        <taxon>Perkinsea</taxon>
        <taxon>Perkinsida</taxon>
        <taxon>Perkinsidae</taxon>
        <taxon>Perkinsus</taxon>
    </lineage>
</organism>
<evidence type="ECO:0000256" key="5">
    <source>
        <dbReference type="ARBA" id="ARBA00022833"/>
    </source>
</evidence>
<evidence type="ECO:0000256" key="1">
    <source>
        <dbReference type="ARBA" id="ARBA00004496"/>
    </source>
</evidence>
<feature type="domain" description="RING-type" evidence="7">
    <location>
        <begin position="169"/>
        <end position="207"/>
    </location>
</feature>
<dbReference type="GO" id="GO:0005737">
    <property type="term" value="C:cytoplasm"/>
    <property type="evidence" value="ECO:0007669"/>
    <property type="project" value="UniProtKB-SubCell"/>
</dbReference>
<dbReference type="InterPro" id="IPR001841">
    <property type="entry name" value="Znf_RING"/>
</dbReference>
<dbReference type="GO" id="GO:0045944">
    <property type="term" value="P:positive regulation of transcription by RNA polymerase II"/>
    <property type="evidence" value="ECO:0007669"/>
    <property type="project" value="TreeGrafter"/>
</dbReference>
<proteinExistence type="predicted"/>
<accession>C5L242</accession>
<evidence type="ECO:0000256" key="6">
    <source>
        <dbReference type="PROSITE-ProRule" id="PRU00175"/>
    </source>
</evidence>
<dbReference type="GO" id="GO:0008270">
    <property type="term" value="F:zinc ion binding"/>
    <property type="evidence" value="ECO:0007669"/>
    <property type="project" value="UniProtKB-KW"/>
</dbReference>
<dbReference type="InterPro" id="IPR039739">
    <property type="entry name" value="MAG2/RNF10"/>
</dbReference>
<dbReference type="GeneID" id="9065467"/>
<keyword evidence="9" id="KW-1185">Reference proteome</keyword>